<comment type="caution">
    <text evidence="1">The sequence shown here is derived from an EMBL/GenBank/DDBJ whole genome shotgun (WGS) entry which is preliminary data.</text>
</comment>
<evidence type="ECO:0000313" key="2">
    <source>
        <dbReference type="Proteomes" id="UP001372338"/>
    </source>
</evidence>
<evidence type="ECO:0000313" key="1">
    <source>
        <dbReference type="EMBL" id="KAK7260292.1"/>
    </source>
</evidence>
<dbReference type="Proteomes" id="UP001372338">
    <property type="component" value="Unassembled WGS sequence"/>
</dbReference>
<accession>A0AAN9EN37</accession>
<sequence length="141" mass="16276">MIPKQRVENVWHEKESLVKPRPFYQSKVEDAEKFRKGYIETIQSGDDAMLLKGLLRAEGIMTVRAVPMGVNKTDSWKFIHESLKMDVDGIVVDIIVLNILEKGLSPMFVGKPARDFPKNWYDRDDEVSNDDDDLSYIQECL</sequence>
<reference evidence="1 2" key="1">
    <citation type="submission" date="2024-01" db="EMBL/GenBank/DDBJ databases">
        <title>The genomes of 5 underutilized Papilionoideae crops provide insights into root nodulation and disease resistanc.</title>
        <authorList>
            <person name="Yuan L."/>
        </authorList>
    </citation>
    <scope>NUCLEOTIDE SEQUENCE [LARGE SCALE GENOMIC DNA]</scope>
    <source>
        <strain evidence="1">ZHUSHIDOU_FW_LH</strain>
        <tissue evidence="1">Leaf</tissue>
    </source>
</reference>
<organism evidence="1 2">
    <name type="scientific">Crotalaria pallida</name>
    <name type="common">Smooth rattlebox</name>
    <name type="synonym">Crotalaria striata</name>
    <dbReference type="NCBI Taxonomy" id="3830"/>
    <lineage>
        <taxon>Eukaryota</taxon>
        <taxon>Viridiplantae</taxon>
        <taxon>Streptophyta</taxon>
        <taxon>Embryophyta</taxon>
        <taxon>Tracheophyta</taxon>
        <taxon>Spermatophyta</taxon>
        <taxon>Magnoliopsida</taxon>
        <taxon>eudicotyledons</taxon>
        <taxon>Gunneridae</taxon>
        <taxon>Pentapetalae</taxon>
        <taxon>rosids</taxon>
        <taxon>fabids</taxon>
        <taxon>Fabales</taxon>
        <taxon>Fabaceae</taxon>
        <taxon>Papilionoideae</taxon>
        <taxon>50 kb inversion clade</taxon>
        <taxon>genistoids sensu lato</taxon>
        <taxon>core genistoids</taxon>
        <taxon>Crotalarieae</taxon>
        <taxon>Crotalaria</taxon>
    </lineage>
</organism>
<dbReference type="AlphaFoldDB" id="A0AAN9EN37"/>
<name>A0AAN9EN37_CROPI</name>
<protein>
    <submittedName>
        <fullName evidence="1">Uncharacterized protein</fullName>
    </submittedName>
</protein>
<proteinExistence type="predicted"/>
<dbReference type="EMBL" id="JAYWIO010000005">
    <property type="protein sequence ID" value="KAK7260292.1"/>
    <property type="molecule type" value="Genomic_DNA"/>
</dbReference>
<keyword evidence="2" id="KW-1185">Reference proteome</keyword>
<gene>
    <name evidence="1" type="ORF">RIF29_26223</name>
</gene>